<sequence>MSLPCPYCQSRETVQLQSPQHLPSTSNNNPISNSVMSPMALATLGVSVSKSLNIPPIAGAIVGVLIGGIWMLITEEEQQQPLHPTYRRQYYCNHCDRSFSPNLRN</sequence>
<protein>
    <submittedName>
        <fullName evidence="2">Uncharacterized protein</fullName>
    </submittedName>
</protein>
<keyword evidence="1" id="KW-1133">Transmembrane helix</keyword>
<organism evidence="2 3">
    <name type="scientific">Acinetobacter venetianus</name>
    <dbReference type="NCBI Taxonomy" id="52133"/>
    <lineage>
        <taxon>Bacteria</taxon>
        <taxon>Pseudomonadati</taxon>
        <taxon>Pseudomonadota</taxon>
        <taxon>Gammaproteobacteria</taxon>
        <taxon>Moraxellales</taxon>
        <taxon>Moraxellaceae</taxon>
        <taxon>Acinetobacter</taxon>
    </lineage>
</organism>
<evidence type="ECO:0000313" key="2">
    <source>
        <dbReference type="EMBL" id="KXZ68057.1"/>
    </source>
</evidence>
<dbReference type="PATRIC" id="fig|52133.18.peg.1985"/>
<dbReference type="RefSeq" id="WP_061518886.1">
    <property type="nucleotide sequence ID" value="NZ_JRUE01000174.1"/>
</dbReference>
<dbReference type="Proteomes" id="UP000075680">
    <property type="component" value="Unassembled WGS sequence"/>
</dbReference>
<gene>
    <name evidence="2" type="ORF">AVENLUH5627_01909</name>
</gene>
<keyword evidence="1" id="KW-0472">Membrane</keyword>
<proteinExistence type="predicted"/>
<reference evidence="2 3" key="1">
    <citation type="journal article" date="2016" name="Sci. Rep.">
        <title>Genomic and phenotypic characterization of the species Acinetobacter venetianus.</title>
        <authorList>
            <person name="Fondi M."/>
            <person name="Maida I."/>
            <person name="Perrin E."/>
            <person name="Orlandini V."/>
            <person name="La Torre L."/>
            <person name="Bosi E."/>
            <person name="Negroni A."/>
            <person name="Zanaroli G."/>
            <person name="Fava F."/>
            <person name="Decorosi F."/>
            <person name="Giovannetti L."/>
            <person name="Viti C."/>
            <person name="Vaneechoutte M."/>
            <person name="Dijkshoorn L."/>
            <person name="Fani R."/>
        </authorList>
    </citation>
    <scope>NUCLEOTIDE SEQUENCE [LARGE SCALE GENOMIC DNA]</scope>
    <source>
        <strain evidence="2 3">LUH5627</strain>
    </source>
</reference>
<comment type="caution">
    <text evidence="2">The sequence shown here is derived from an EMBL/GenBank/DDBJ whole genome shotgun (WGS) entry which is preliminary data.</text>
</comment>
<accession>A0A150HNG8</accession>
<dbReference type="EMBL" id="JRUE01000174">
    <property type="protein sequence ID" value="KXZ68057.1"/>
    <property type="molecule type" value="Genomic_DNA"/>
</dbReference>
<name>A0A150HNG8_9GAMM</name>
<keyword evidence="1" id="KW-0812">Transmembrane</keyword>
<dbReference type="AlphaFoldDB" id="A0A150HNG8"/>
<evidence type="ECO:0000313" key="3">
    <source>
        <dbReference type="Proteomes" id="UP000075680"/>
    </source>
</evidence>
<evidence type="ECO:0000256" key="1">
    <source>
        <dbReference type="SAM" id="Phobius"/>
    </source>
</evidence>
<feature type="transmembrane region" description="Helical" evidence="1">
    <location>
        <begin position="54"/>
        <end position="73"/>
    </location>
</feature>